<reference evidence="2 3" key="1">
    <citation type="journal article" date="2019" name="Sci. Rep.">
        <title>Orb-weaving spider Araneus ventricosus genome elucidates the spidroin gene catalogue.</title>
        <authorList>
            <person name="Kono N."/>
            <person name="Nakamura H."/>
            <person name="Ohtoshi R."/>
            <person name="Moran D.A.P."/>
            <person name="Shinohara A."/>
            <person name="Yoshida Y."/>
            <person name="Fujiwara M."/>
            <person name="Mori M."/>
            <person name="Tomita M."/>
            <person name="Arakawa K."/>
        </authorList>
    </citation>
    <scope>NUCLEOTIDE SEQUENCE [LARGE SCALE GENOMIC DNA]</scope>
</reference>
<name>A0A4Y2S7Z4_ARAVE</name>
<evidence type="ECO:0000313" key="2">
    <source>
        <dbReference type="EMBL" id="GBN84003.1"/>
    </source>
</evidence>
<sequence length="116" mass="13030">MLQKNVAISQIRRFPPARATFFPNLLLLPTQCTCRSLWNQESVSERGVQIRAESPKPNPNGESGSVRGVRVPIRTESPDPYGESESLTRNGFVPFGRTRQGSYASLQVLKSPYFYI</sequence>
<dbReference type="Proteomes" id="UP000499080">
    <property type="component" value="Unassembled WGS sequence"/>
</dbReference>
<evidence type="ECO:0000313" key="3">
    <source>
        <dbReference type="Proteomes" id="UP000499080"/>
    </source>
</evidence>
<keyword evidence="3" id="KW-1185">Reference proteome</keyword>
<accession>A0A4Y2S7Z4</accession>
<protein>
    <submittedName>
        <fullName evidence="2">Uncharacterized protein</fullName>
    </submittedName>
</protein>
<dbReference type="EMBL" id="BGPR01020183">
    <property type="protein sequence ID" value="GBN84003.1"/>
    <property type="molecule type" value="Genomic_DNA"/>
</dbReference>
<evidence type="ECO:0000256" key="1">
    <source>
        <dbReference type="SAM" id="MobiDB-lite"/>
    </source>
</evidence>
<feature type="region of interest" description="Disordered" evidence="1">
    <location>
        <begin position="45"/>
        <end position="92"/>
    </location>
</feature>
<comment type="caution">
    <text evidence="2">The sequence shown here is derived from an EMBL/GenBank/DDBJ whole genome shotgun (WGS) entry which is preliminary data.</text>
</comment>
<dbReference type="AlphaFoldDB" id="A0A4Y2S7Z4"/>
<organism evidence="2 3">
    <name type="scientific">Araneus ventricosus</name>
    <name type="common">Orbweaver spider</name>
    <name type="synonym">Epeira ventricosa</name>
    <dbReference type="NCBI Taxonomy" id="182803"/>
    <lineage>
        <taxon>Eukaryota</taxon>
        <taxon>Metazoa</taxon>
        <taxon>Ecdysozoa</taxon>
        <taxon>Arthropoda</taxon>
        <taxon>Chelicerata</taxon>
        <taxon>Arachnida</taxon>
        <taxon>Araneae</taxon>
        <taxon>Araneomorphae</taxon>
        <taxon>Entelegynae</taxon>
        <taxon>Araneoidea</taxon>
        <taxon>Araneidae</taxon>
        <taxon>Araneus</taxon>
    </lineage>
</organism>
<gene>
    <name evidence="2" type="ORF">AVEN_44990_1</name>
</gene>
<proteinExistence type="predicted"/>